<dbReference type="RefSeq" id="WP_100162330.1">
    <property type="nucleotide sequence ID" value="NZ_PGTB01000028.1"/>
</dbReference>
<reference evidence="1 2" key="1">
    <citation type="journal article" date="2018" name="Int. J. Syst. Evol. Microbiol.">
        <title>Pseudooceanicola lipolyticus sp. nov., a marine alphaproteobacterium, reclassification of Oceanicola flagellatus as Pseudooceanicola flagellatus comb. nov. and emended description of the genus Pseudooceanicola.</title>
        <authorList>
            <person name="Huang M.-M."/>
            <person name="Guo L.-L."/>
            <person name="Wu Y.-H."/>
            <person name="Lai Q.-L."/>
            <person name="Shao Z.-Z."/>
            <person name="Wang C.-S."/>
            <person name="Wu M."/>
            <person name="Xu X.-W."/>
        </authorList>
    </citation>
    <scope>NUCLEOTIDE SEQUENCE [LARGE SCALE GENOMIC DNA]</scope>
    <source>
        <strain evidence="1 2">157</strain>
    </source>
</reference>
<dbReference type="EMBL" id="PGTB01000028">
    <property type="protein sequence ID" value="PJE36862.1"/>
    <property type="molecule type" value="Genomic_DNA"/>
</dbReference>
<keyword evidence="2" id="KW-1185">Reference proteome</keyword>
<proteinExistence type="predicted"/>
<name>A0A2M8J264_9RHOB</name>
<dbReference type="GO" id="GO:0016740">
    <property type="term" value="F:transferase activity"/>
    <property type="evidence" value="ECO:0007669"/>
    <property type="project" value="UniProtKB-KW"/>
</dbReference>
<dbReference type="Pfam" id="PF13704">
    <property type="entry name" value="Glyco_tranf_2_4"/>
    <property type="match status" value="1"/>
</dbReference>
<evidence type="ECO:0000313" key="1">
    <source>
        <dbReference type="EMBL" id="PJE36862.1"/>
    </source>
</evidence>
<keyword evidence="1" id="KW-0808">Transferase</keyword>
<gene>
    <name evidence="1" type="ORF">CVM52_09810</name>
</gene>
<dbReference type="Proteomes" id="UP000231553">
    <property type="component" value="Unassembled WGS sequence"/>
</dbReference>
<protein>
    <submittedName>
        <fullName evidence="1">Glycosyltransferase family 2 protein</fullName>
    </submittedName>
</protein>
<dbReference type="AlphaFoldDB" id="A0A2M8J264"/>
<evidence type="ECO:0000313" key="2">
    <source>
        <dbReference type="Proteomes" id="UP000231553"/>
    </source>
</evidence>
<accession>A0A2M8J264</accession>
<dbReference type="OrthoDB" id="7203640at2"/>
<comment type="caution">
    <text evidence="1">The sequence shown here is derived from an EMBL/GenBank/DDBJ whole genome shotgun (WGS) entry which is preliminary data.</text>
</comment>
<sequence>MTTWGLVATIKADAPAILDFAAHHLDLGAHRLHLFLDAPCPDAYPLLKAHPKIRVTLCDDAYWRKATGRRPEKHQVRQGVNATRTYQRRAEVDWLAHIDVDEFLWPDGRVADLLAALPPEVSTARLRPAEALAPEPPGPVTRFKILPLDRTARRAATIALYPDYADLIDDGFMSHVAGKLFLRTGLPDVSFRIHNVYSQQQMNPGQIELEAIRLLHFHAASWRDWRAKFEYRHAKGAYRADLGRHGPTGLTLHKVFEVLRAEGGEAGLRRFFDQVCSADGDHCAALERAGLLLSGDLALEEKRRRHFPRWRESVA</sequence>
<organism evidence="1 2">
    <name type="scientific">Pseudooceanicola lipolyticus</name>
    <dbReference type="NCBI Taxonomy" id="2029104"/>
    <lineage>
        <taxon>Bacteria</taxon>
        <taxon>Pseudomonadati</taxon>
        <taxon>Pseudomonadota</taxon>
        <taxon>Alphaproteobacteria</taxon>
        <taxon>Rhodobacterales</taxon>
        <taxon>Paracoccaceae</taxon>
        <taxon>Pseudooceanicola</taxon>
    </lineage>
</organism>